<evidence type="ECO:0000313" key="1">
    <source>
        <dbReference type="EMBL" id="MFD2310074.1"/>
    </source>
</evidence>
<evidence type="ECO:0000313" key="2">
    <source>
        <dbReference type="Proteomes" id="UP001597425"/>
    </source>
</evidence>
<comment type="caution">
    <text evidence="1">The sequence shown here is derived from an EMBL/GenBank/DDBJ whole genome shotgun (WGS) entry which is preliminary data.</text>
</comment>
<dbReference type="RefSeq" id="WP_265720035.1">
    <property type="nucleotide sequence ID" value="NZ_JAPIVK010000001.1"/>
</dbReference>
<evidence type="ECO:0008006" key="3">
    <source>
        <dbReference type="Google" id="ProtNLM"/>
    </source>
</evidence>
<reference evidence="2" key="1">
    <citation type="journal article" date="2019" name="Int. J. Syst. Evol. Microbiol.">
        <title>The Global Catalogue of Microorganisms (GCM) 10K type strain sequencing project: providing services to taxonomists for standard genome sequencing and annotation.</title>
        <authorList>
            <consortium name="The Broad Institute Genomics Platform"/>
            <consortium name="The Broad Institute Genome Sequencing Center for Infectious Disease"/>
            <person name="Wu L."/>
            <person name="Ma J."/>
        </authorList>
    </citation>
    <scope>NUCLEOTIDE SEQUENCE [LARGE SCALE GENOMIC DNA]</scope>
    <source>
        <strain evidence="2">KCTC 12848</strain>
    </source>
</reference>
<accession>A0ABW5E9M5</accession>
<gene>
    <name evidence="1" type="ORF">ACFSKX_06540</name>
</gene>
<organism evidence="1 2">
    <name type="scientific">Microbulbifer halophilus</name>
    <dbReference type="NCBI Taxonomy" id="453963"/>
    <lineage>
        <taxon>Bacteria</taxon>
        <taxon>Pseudomonadati</taxon>
        <taxon>Pseudomonadota</taxon>
        <taxon>Gammaproteobacteria</taxon>
        <taxon>Cellvibrionales</taxon>
        <taxon>Microbulbiferaceae</taxon>
        <taxon>Microbulbifer</taxon>
    </lineage>
</organism>
<proteinExistence type="predicted"/>
<dbReference type="Proteomes" id="UP001597425">
    <property type="component" value="Unassembled WGS sequence"/>
</dbReference>
<name>A0ABW5E9M5_9GAMM</name>
<dbReference type="EMBL" id="JBHUJD010000006">
    <property type="protein sequence ID" value="MFD2310074.1"/>
    <property type="molecule type" value="Genomic_DNA"/>
</dbReference>
<keyword evidence="2" id="KW-1185">Reference proteome</keyword>
<sequence length="179" mass="21162">MLATHLDAELRYSAYRTEVFKQVKEFLTYPDSHHIRLSDIDHKALTQARLWHDIPERSVNFDWEHDCRLYRKLYPKRFELAIWHQNRLESLALGRPSYSGTRVRLELVERLARNSQLKGRAFVITELSLMAYAALLGAEEIRIMEPINESVKNYYISRGYRYVPSTGATHFPDYCVKKL</sequence>
<protein>
    <recommendedName>
        <fullName evidence="3">N-acetyltransferase</fullName>
    </recommendedName>
</protein>